<proteinExistence type="predicted"/>
<dbReference type="EMBL" id="OX365907">
    <property type="protein sequence ID" value="CAI4045571.1"/>
    <property type="molecule type" value="Genomic_DNA"/>
</dbReference>
<evidence type="ECO:0000313" key="1">
    <source>
        <dbReference type="EMBL" id="CAI4045571.1"/>
    </source>
</evidence>
<dbReference type="Proteomes" id="UP001162087">
    <property type="component" value="Chromosome 12"/>
</dbReference>
<gene>
    <name evidence="1" type="primary">SKDI12G0120</name>
    <name evidence="1" type="ORF">SKDI_12G0120</name>
</gene>
<keyword evidence="2" id="KW-1185">Reference proteome</keyword>
<protein>
    <submittedName>
        <fullName evidence="1">Uncharacterized protein</fullName>
    </submittedName>
</protein>
<reference evidence="1" key="1">
    <citation type="submission" date="2022-10" db="EMBL/GenBank/DDBJ databases">
        <authorList>
            <person name="Byrne P K."/>
        </authorList>
    </citation>
    <scope>NUCLEOTIDE SEQUENCE</scope>
    <source>
        <strain evidence="1">IFO1802</strain>
    </source>
</reference>
<sequence>MTGCELVEALEDRCYRLEGALGTGYSKNADVSVQLDKLYAQLHDLYFQSLKYSQNLLELLNVFIVEDVGDTSTPDDIHIFTSCFDDIYSLYSKFDDLNNQYMEFSQTGENSFDQIPFKDANTQTQHIKELPGLVKNCNVMILRSMTILNRFIEWNIEVNGFFQFQRKRLLNLQKIVYRK</sequence>
<evidence type="ECO:0000313" key="2">
    <source>
        <dbReference type="Proteomes" id="UP001162087"/>
    </source>
</evidence>
<dbReference type="OrthoDB" id="4038250at2759"/>
<name>A0AA35J1P2_SACK1</name>
<accession>A0AA35J1P2</accession>
<organism evidence="1 2">
    <name type="scientific">Saccharomyces kudriavzevii (strain ATCC MYA-4449 / AS 2.2408 / CBS 8840 / NBRC 1802 / NCYC 2889)</name>
    <name type="common">Yeast</name>
    <dbReference type="NCBI Taxonomy" id="226230"/>
    <lineage>
        <taxon>Eukaryota</taxon>
        <taxon>Fungi</taxon>
        <taxon>Dikarya</taxon>
        <taxon>Ascomycota</taxon>
        <taxon>Saccharomycotina</taxon>
        <taxon>Saccharomycetes</taxon>
        <taxon>Saccharomycetales</taxon>
        <taxon>Saccharomycetaceae</taxon>
        <taxon>Saccharomyces</taxon>
    </lineage>
</organism>